<dbReference type="Pfam" id="PF02463">
    <property type="entry name" value="SMC_N"/>
    <property type="match status" value="1"/>
</dbReference>
<evidence type="ECO:0000256" key="3">
    <source>
        <dbReference type="ARBA" id="ARBA00022840"/>
    </source>
</evidence>
<keyword evidence="2 6" id="KW-0547">Nucleotide-binding</keyword>
<dbReference type="PANTHER" id="PTHR43977">
    <property type="entry name" value="STRUCTURAL MAINTENANCE OF CHROMOSOMES PROTEIN 3"/>
    <property type="match status" value="1"/>
</dbReference>
<feature type="coiled-coil region" evidence="6">
    <location>
        <begin position="497"/>
        <end position="676"/>
    </location>
</feature>
<accession>A0ABU7U492</accession>
<dbReference type="EMBL" id="JAWJZY010000003">
    <property type="protein sequence ID" value="MEE8659146.1"/>
    <property type="molecule type" value="Genomic_DNA"/>
</dbReference>
<evidence type="ECO:0000313" key="8">
    <source>
        <dbReference type="EMBL" id="MEE8659146.1"/>
    </source>
</evidence>
<feature type="coiled-coil region" evidence="6">
    <location>
        <begin position="860"/>
        <end position="894"/>
    </location>
</feature>
<organism evidence="8 9">
    <name type="scientific">Sorlinia euscelidii</name>
    <dbReference type="NCBI Taxonomy" id="3081148"/>
    <lineage>
        <taxon>Bacteria</taxon>
        <taxon>Pseudomonadati</taxon>
        <taxon>Pseudomonadota</taxon>
        <taxon>Alphaproteobacteria</taxon>
        <taxon>Acetobacterales</taxon>
        <taxon>Acetobacteraceae</taxon>
        <taxon>Sorlinia</taxon>
    </lineage>
</organism>
<feature type="coiled-coil region" evidence="6">
    <location>
        <begin position="1223"/>
        <end position="1250"/>
    </location>
</feature>
<keyword evidence="3 6" id="KW-0067">ATP-binding</keyword>
<feature type="coiled-coil region" evidence="6">
    <location>
        <begin position="316"/>
        <end position="420"/>
    </location>
</feature>
<dbReference type="InterPro" id="IPR011890">
    <property type="entry name" value="SMC_prok"/>
</dbReference>
<reference evidence="8 9" key="1">
    <citation type="submission" date="2023-10" db="EMBL/GenBank/DDBJ databases">
        <title>Sorlinia euscelidii gen. nov., sp. nov., an acetic acid bacteria isolated from the gut of Euscelidius variegatus emitter.</title>
        <authorList>
            <person name="Michoud G."/>
            <person name="Marasco R."/>
            <person name="Seferji K."/>
            <person name="Gonella E."/>
            <person name="Garuglieri E."/>
            <person name="Alma A."/>
            <person name="Mapelli F."/>
            <person name="Borin S."/>
            <person name="Daffonchio D."/>
            <person name="Crotti E."/>
        </authorList>
    </citation>
    <scope>NUCLEOTIDE SEQUENCE [LARGE SCALE GENOMIC DNA]</scope>
    <source>
        <strain evidence="8 9">EV16P</strain>
    </source>
</reference>
<proteinExistence type="inferred from homology"/>
<dbReference type="Proteomes" id="UP001312908">
    <property type="component" value="Unassembled WGS sequence"/>
</dbReference>
<dbReference type="CDD" id="cd03278">
    <property type="entry name" value="ABC_SMC_barmotin"/>
    <property type="match status" value="1"/>
</dbReference>
<feature type="coiled-coil region" evidence="6">
    <location>
        <begin position="1303"/>
        <end position="1337"/>
    </location>
</feature>
<evidence type="ECO:0000259" key="7">
    <source>
        <dbReference type="Pfam" id="PF02463"/>
    </source>
</evidence>
<gene>
    <name evidence="6" type="primary">smc</name>
    <name evidence="8" type="ORF">DOFOFD_08985</name>
</gene>
<evidence type="ECO:0000256" key="1">
    <source>
        <dbReference type="ARBA" id="ARBA00022490"/>
    </source>
</evidence>
<evidence type="ECO:0000256" key="5">
    <source>
        <dbReference type="ARBA" id="ARBA00023125"/>
    </source>
</evidence>
<comment type="caution">
    <text evidence="8">The sequence shown here is derived from an EMBL/GenBank/DDBJ whole genome shotgun (WGS) entry which is preliminary data.</text>
</comment>
<dbReference type="HAMAP" id="MF_01894">
    <property type="entry name" value="Smc_prok"/>
    <property type="match status" value="1"/>
</dbReference>
<name>A0ABU7U492_9PROT</name>
<evidence type="ECO:0000313" key="9">
    <source>
        <dbReference type="Proteomes" id="UP001312908"/>
    </source>
</evidence>
<dbReference type="InterPro" id="IPR024704">
    <property type="entry name" value="SMC"/>
</dbReference>
<keyword evidence="4 6" id="KW-0175">Coiled coil</keyword>
<dbReference type="InterPro" id="IPR027417">
    <property type="entry name" value="P-loop_NTPase"/>
</dbReference>
<dbReference type="RefSeq" id="WP_394819998.1">
    <property type="nucleotide sequence ID" value="NZ_JAWJZY010000003.1"/>
</dbReference>
<dbReference type="Gene3D" id="3.40.50.300">
    <property type="entry name" value="P-loop containing nucleotide triphosphate hydrolases"/>
    <property type="match status" value="2"/>
</dbReference>
<keyword evidence="1 6" id="KW-0963">Cytoplasm</keyword>
<keyword evidence="5 6" id="KW-0238">DNA-binding</keyword>
<dbReference type="PIRSF" id="PIRSF005719">
    <property type="entry name" value="SMC"/>
    <property type="match status" value="1"/>
</dbReference>
<dbReference type="InterPro" id="IPR003395">
    <property type="entry name" value="RecF/RecN/SMC_N"/>
</dbReference>
<feature type="coiled-coil region" evidence="6">
    <location>
        <begin position="971"/>
        <end position="1045"/>
    </location>
</feature>
<comment type="domain">
    <text evidence="6">Contains large globular domains required for ATP hydrolysis at each terminus and a third globular domain forming a flexible hinge near the middle of the molecule. These domains are separated by coiled-coil structures.</text>
</comment>
<keyword evidence="9" id="KW-1185">Reference proteome</keyword>
<evidence type="ECO:0000256" key="4">
    <source>
        <dbReference type="ARBA" id="ARBA00023054"/>
    </source>
</evidence>
<evidence type="ECO:0000256" key="2">
    <source>
        <dbReference type="ARBA" id="ARBA00022741"/>
    </source>
</evidence>
<comment type="similarity">
    <text evidence="6">Belongs to the SMC family.</text>
</comment>
<dbReference type="SUPFAM" id="SSF52540">
    <property type="entry name" value="P-loop containing nucleoside triphosphate hydrolases"/>
    <property type="match status" value="1"/>
</dbReference>
<comment type="subcellular location">
    <subcellularLocation>
        <location evidence="6">Cytoplasm</location>
    </subcellularLocation>
</comment>
<feature type="domain" description="RecF/RecN/SMC N-terminal" evidence="7">
    <location>
        <begin position="7"/>
        <end position="1482"/>
    </location>
</feature>
<comment type="function">
    <text evidence="6">Required for chromosome condensation and partitioning.</text>
</comment>
<feature type="binding site" evidence="6">
    <location>
        <begin position="34"/>
        <end position="41"/>
    </location>
    <ligand>
        <name>ATP</name>
        <dbReference type="ChEBI" id="CHEBI:30616"/>
    </ligand>
</feature>
<evidence type="ECO:0000256" key="6">
    <source>
        <dbReference type="HAMAP-Rule" id="MF_01894"/>
    </source>
</evidence>
<feature type="coiled-coil region" evidence="6">
    <location>
        <begin position="179"/>
        <end position="213"/>
    </location>
</feature>
<protein>
    <recommendedName>
        <fullName evidence="6">Chromosome partition protein Smc</fullName>
    </recommendedName>
</protein>
<sequence>MKASFTALRIAGFKSFADPVTVDLRPGLTAIVGPNGCGKSNIVEAFRWIMGESSARALRGGESDDLIFAGTVARPARNLVEVSLVIENARGLAAAPHHEEDTLEIIRTAKRGAGSDFRINGRPARAHDVTQIFADLSLGGRSLAIVSQNRIGALIDAKPIDRRSLLENAAGISGLHFRRRDAQLKLRQAEANLQRAEDATFQLAERRDTLEAQSASALAYREAVETIRAVEAHLHAVQLARADAQITGCAAATQAALAKIASSEKTLQHLSDRRQTEAEQTVKWEIESETTRNAIETLRLAIEKERQIMAQNESDQKRIHAAISAAQEERNRLQQRIDAMSAEVQACHETIRTLAAQLSQLPKDIADCDADLKEAEMLRDKAMRTREAQEQSFMQVRIKADALNRQRLEAERLCASIDAELADCHRQREEERAAIPRVEDIETLETRITENDEAAASVQDALEVQKAALRQMQIQGESTARRLYALKQDIALRAAEHKRLTARRDALNAQLLKAEERQKEATAAVVSEAQRQALETHQEEARKRVAALRLEEATLGQAWRDAGDALAAQRLSHDTALQQRSFLQRQRESAERALHSLTRQLRDAVQKRATHQAARIDEDRLRDASSQARAARKRRDTSQKNVLKLRQLCAAYQKELRAAEDAVLQLESTRIRHQAEQSGLEGTAVEAPGTGRLLDLLEIPPALTAALGVAFQSGLDAQLAAPQAQRSWEELPARDCGGFPEDVTPLNRCINAPAALQTFLSATGLVPSAARGAALHATLKPGQALVSREGAIWRWDGYRQTSDLPSEAALRLQNKARHAALTALISAVSAQFEAATQQRDNLGKNLTESVRRLDAAETDYLDAETQCKQCADALTELENRQSQYEALHALLESQCAALARQEQAAQAQFDQAAEDLGQLADEEGIAARLLAAQQIYDEAVQRHETCWSALRAAVKAENQAQQTCEQSLAHHRAASAQLEDLAQQIATLRAERVDLETRLQQTDTTSLRAELQEVEEAQAQQLRKRDAIQADFDASEARKAQLERTKTDLLTTLRTLQDHRLSRQGTLAALDERSDALGKRRTLAEEALHALPPPMDHAEDIAALDAARETEQTLRVRRDGLREKKTTLAAALQDAKLRQETESSRLALHEAQIATYQSDLARLAAHDARLSEEQNLIAVARQKAEQAFSPLEARLTETCQHYETLRAQLERSRDASMSLGHAIRETETALNEAQAEIERAAEKHLQASTMRDRLLDSPPPAPCKTAPEDISERAEQNLRRVLTQAVQKRDSLGAVNLLAEKEFREIEAQITATQANIDEIKAAIDRLQTKIAHLNNEGRKRLRATFKDVDAQFQRLFTRIFGGGKANLALVGGDDPLEAGLEIYAQPPGKKLSTLSLLSGGEQALTALSLLFATFACEPAPICILDEVDAPLDEANTVRLCALVRDMTSQYGVQFMIVTHQQVTMAHMDRLYGVTMQERGVSRILSVDLSHAIEMAETVKSD</sequence>
<comment type="subunit">
    <text evidence="6">Homodimer.</text>
</comment>